<dbReference type="EMBL" id="CP046172">
    <property type="protein sequence ID" value="QIS12033.1"/>
    <property type="molecule type" value="Genomic_DNA"/>
</dbReference>
<feature type="transmembrane region" description="Helical" evidence="12">
    <location>
        <begin position="401"/>
        <end position="418"/>
    </location>
</feature>
<comment type="catalytic activity">
    <reaction evidence="10">
        <text>Mg(2+)(in) = Mg(2+)(out)</text>
        <dbReference type="Rhea" id="RHEA:29827"/>
        <dbReference type="ChEBI" id="CHEBI:18420"/>
    </reaction>
</comment>
<keyword evidence="5 12" id="KW-0812">Transmembrane</keyword>
<keyword evidence="9 12" id="KW-0472">Membrane</keyword>
<comment type="subcellular location">
    <subcellularLocation>
        <location evidence="1">Cell membrane</location>
        <topology evidence="1">Multi-pass membrane protein</topology>
    </subcellularLocation>
</comment>
<reference evidence="13 14" key="1">
    <citation type="journal article" date="2019" name="ACS Chem. Biol.">
        <title>Identification and Mobilization of a Cryptic Antibiotic Biosynthesis Gene Locus from a Human-Pathogenic Nocardia Isolate.</title>
        <authorList>
            <person name="Herisse M."/>
            <person name="Ishida K."/>
            <person name="Porter J.L."/>
            <person name="Howden B."/>
            <person name="Hertweck C."/>
            <person name="Stinear T.P."/>
            <person name="Pidot S.J."/>
        </authorList>
    </citation>
    <scope>NUCLEOTIDE SEQUENCE [LARGE SCALE GENOMIC DNA]</scope>
    <source>
        <strain evidence="13 14">AUSMDU00012717</strain>
    </source>
</reference>
<keyword evidence="14" id="KW-1185">Reference proteome</keyword>
<dbReference type="FunFam" id="1.20.58.340:FF:000004">
    <property type="entry name" value="Magnesium transport protein CorA"/>
    <property type="match status" value="1"/>
</dbReference>
<dbReference type="InterPro" id="IPR050829">
    <property type="entry name" value="CorA_MIT"/>
</dbReference>
<evidence type="ECO:0000256" key="3">
    <source>
        <dbReference type="ARBA" id="ARBA00022448"/>
    </source>
</evidence>
<keyword evidence="8" id="KW-0406">Ion transport</keyword>
<evidence type="ECO:0000256" key="4">
    <source>
        <dbReference type="ARBA" id="ARBA00022475"/>
    </source>
</evidence>
<organism evidence="13 14">
    <name type="scientific">Nocardia arthritidis</name>
    <dbReference type="NCBI Taxonomy" id="228602"/>
    <lineage>
        <taxon>Bacteria</taxon>
        <taxon>Bacillati</taxon>
        <taxon>Actinomycetota</taxon>
        <taxon>Actinomycetes</taxon>
        <taxon>Mycobacteriales</taxon>
        <taxon>Nocardiaceae</taxon>
        <taxon>Nocardia</taxon>
    </lineage>
</organism>
<evidence type="ECO:0000313" key="13">
    <source>
        <dbReference type="EMBL" id="QIS12033.1"/>
    </source>
</evidence>
<comment type="similarity">
    <text evidence="2">Belongs to the CorA metal ion transporter (MIT) (TC 1.A.35) family.</text>
</comment>
<name>A0A6G9YGD2_9NOCA</name>
<keyword evidence="4" id="KW-1003">Cell membrane</keyword>
<dbReference type="SUPFAM" id="SSF143865">
    <property type="entry name" value="CorA soluble domain-like"/>
    <property type="match status" value="1"/>
</dbReference>
<comment type="function">
    <text evidence="11">Mediates influx of magnesium ions. Alternates between open and closed states. Activated by low cytoplasmic Mg(2+) levels. Inactive when cytoplasmic Mg(2+) levels are high.</text>
</comment>
<keyword evidence="3" id="KW-0813">Transport</keyword>
<gene>
    <name evidence="13" type="ORF">F5544_20850</name>
</gene>
<evidence type="ECO:0008006" key="15">
    <source>
        <dbReference type="Google" id="ProtNLM"/>
    </source>
</evidence>
<evidence type="ECO:0000256" key="6">
    <source>
        <dbReference type="ARBA" id="ARBA00022842"/>
    </source>
</evidence>
<evidence type="ECO:0000256" key="11">
    <source>
        <dbReference type="ARBA" id="ARBA00045497"/>
    </source>
</evidence>
<dbReference type="InterPro" id="IPR045863">
    <property type="entry name" value="CorA_TM1_TM2"/>
</dbReference>
<proteinExistence type="inferred from homology"/>
<dbReference type="GO" id="GO:0015095">
    <property type="term" value="F:magnesium ion transmembrane transporter activity"/>
    <property type="evidence" value="ECO:0007669"/>
    <property type="project" value="TreeGrafter"/>
</dbReference>
<evidence type="ECO:0000256" key="12">
    <source>
        <dbReference type="SAM" id="Phobius"/>
    </source>
</evidence>
<protein>
    <recommendedName>
        <fullName evidence="15">Magnesium transporter CorA</fullName>
    </recommendedName>
</protein>
<evidence type="ECO:0000256" key="7">
    <source>
        <dbReference type="ARBA" id="ARBA00022989"/>
    </source>
</evidence>
<dbReference type="AlphaFoldDB" id="A0A6G9YGD2"/>
<dbReference type="Pfam" id="PF01544">
    <property type="entry name" value="CorA"/>
    <property type="match status" value="1"/>
</dbReference>
<evidence type="ECO:0000256" key="5">
    <source>
        <dbReference type="ARBA" id="ARBA00022692"/>
    </source>
</evidence>
<dbReference type="GO" id="GO:0015087">
    <property type="term" value="F:cobalt ion transmembrane transporter activity"/>
    <property type="evidence" value="ECO:0007669"/>
    <property type="project" value="TreeGrafter"/>
</dbReference>
<keyword evidence="6" id="KW-0460">Magnesium</keyword>
<sequence>MMDGAFRAAVAVWSTEQQPLRSGVSGRCRMTLSTSTIGPLSRNWLRRCVVDPYAAIGAYGSPPRHLVPSFLDPNGRCPNRFRPYTLRAPTGRYTAARHPCIGVSPWSTTHRGRGSPMTAPIFPTTDVLPATNGRFDTEVLHRHWIPLARDDEETAAVLRERLGVDFVAAGNRLWETDDFLYFPVVANYRRADGVERETIVFALGGEFLVTLQPTDHFAPFDKAVAKMRRNRTLTDSPHGVMYALLWSLNAAAERAVQHAGAALAAVDVEIDTATKGSELRAIMGRMNAAEQTVAHTQQTQLHLARAARHLAAELPFHTRELADPIAVLVADIDGVRQLAAAAHDKLRYLQHTVTTWLDIEQNQILKVFTIVTAVFLPPTLIATVCGMNFTHIPETHWEYGFSATILMLLAAVIPLVYLKRKGWLR</sequence>
<dbReference type="Gene3D" id="1.20.58.340">
    <property type="entry name" value="Magnesium transport protein CorA, transmembrane region"/>
    <property type="match status" value="1"/>
</dbReference>
<dbReference type="GO" id="GO:0005886">
    <property type="term" value="C:plasma membrane"/>
    <property type="evidence" value="ECO:0007669"/>
    <property type="project" value="UniProtKB-SubCell"/>
</dbReference>
<accession>A0A6G9YGD2</accession>
<keyword evidence="7 12" id="KW-1133">Transmembrane helix</keyword>
<feature type="transmembrane region" description="Helical" evidence="12">
    <location>
        <begin position="367"/>
        <end position="389"/>
    </location>
</feature>
<evidence type="ECO:0000256" key="9">
    <source>
        <dbReference type="ARBA" id="ARBA00023136"/>
    </source>
</evidence>
<dbReference type="KEGG" id="nah:F5544_20850"/>
<evidence type="ECO:0000313" key="14">
    <source>
        <dbReference type="Proteomes" id="UP000503540"/>
    </source>
</evidence>
<dbReference type="Proteomes" id="UP000503540">
    <property type="component" value="Chromosome"/>
</dbReference>
<dbReference type="PANTHER" id="PTHR47685:SF1">
    <property type="entry name" value="MAGNESIUM TRANSPORT PROTEIN CORA"/>
    <property type="match status" value="1"/>
</dbReference>
<evidence type="ECO:0000256" key="2">
    <source>
        <dbReference type="ARBA" id="ARBA00009765"/>
    </source>
</evidence>
<dbReference type="SUPFAM" id="SSF144083">
    <property type="entry name" value="Magnesium transport protein CorA, transmembrane region"/>
    <property type="match status" value="1"/>
</dbReference>
<evidence type="ECO:0000256" key="1">
    <source>
        <dbReference type="ARBA" id="ARBA00004651"/>
    </source>
</evidence>
<dbReference type="InterPro" id="IPR002523">
    <property type="entry name" value="MgTranspt_CorA/ZnTranspt_ZntB"/>
</dbReference>
<dbReference type="PANTHER" id="PTHR47685">
    <property type="entry name" value="MAGNESIUM TRANSPORT PROTEIN CORA"/>
    <property type="match status" value="1"/>
</dbReference>
<evidence type="ECO:0000256" key="8">
    <source>
        <dbReference type="ARBA" id="ARBA00023065"/>
    </source>
</evidence>
<evidence type="ECO:0000256" key="10">
    <source>
        <dbReference type="ARBA" id="ARBA00034269"/>
    </source>
</evidence>
<dbReference type="GO" id="GO:0015099">
    <property type="term" value="F:nickel cation transmembrane transporter activity"/>
    <property type="evidence" value="ECO:0007669"/>
    <property type="project" value="TreeGrafter"/>
</dbReference>
<dbReference type="InterPro" id="IPR045861">
    <property type="entry name" value="CorA_cytoplasmic_dom"/>
</dbReference>